<accession>A0A2H1VNX5</accession>
<evidence type="ECO:0000313" key="1">
    <source>
        <dbReference type="EMBL" id="SOQ42506.1"/>
    </source>
</evidence>
<gene>
    <name evidence="1" type="ORF">SFRICE_019591</name>
</gene>
<proteinExistence type="predicted"/>
<reference evidence="1" key="1">
    <citation type="submission" date="2016-07" db="EMBL/GenBank/DDBJ databases">
        <authorList>
            <person name="Bretaudeau A."/>
        </authorList>
    </citation>
    <scope>NUCLEOTIDE SEQUENCE</scope>
    <source>
        <strain evidence="1">Rice</strain>
        <tissue evidence="1">Whole body</tissue>
    </source>
</reference>
<protein>
    <submittedName>
        <fullName evidence="1">SFRICE_019591</fullName>
    </submittedName>
</protein>
<organism evidence="1">
    <name type="scientific">Spodoptera frugiperda</name>
    <name type="common">Fall armyworm</name>
    <dbReference type="NCBI Taxonomy" id="7108"/>
    <lineage>
        <taxon>Eukaryota</taxon>
        <taxon>Metazoa</taxon>
        <taxon>Ecdysozoa</taxon>
        <taxon>Arthropoda</taxon>
        <taxon>Hexapoda</taxon>
        <taxon>Insecta</taxon>
        <taxon>Pterygota</taxon>
        <taxon>Neoptera</taxon>
        <taxon>Endopterygota</taxon>
        <taxon>Lepidoptera</taxon>
        <taxon>Glossata</taxon>
        <taxon>Ditrysia</taxon>
        <taxon>Noctuoidea</taxon>
        <taxon>Noctuidae</taxon>
        <taxon>Amphipyrinae</taxon>
        <taxon>Spodoptera</taxon>
    </lineage>
</organism>
<name>A0A2H1VNX5_SPOFR</name>
<dbReference type="AlphaFoldDB" id="A0A2H1VNX5"/>
<sequence>MGPMRELLYLLPIIGMAKTPKRTEICSRLHKCHAQIARDHTPRVCDGRIAHVATPLSNIGTRIAYKHTYKTSCLSSMGLGRDNGTSIATNLKYLLRFINSIFMHARRLRGAKSLRGVAASAHMIESPSVTRN</sequence>
<dbReference type="EMBL" id="ODYU01003573">
    <property type="protein sequence ID" value="SOQ42506.1"/>
    <property type="molecule type" value="Genomic_DNA"/>
</dbReference>